<dbReference type="EMBL" id="HBUE01100345">
    <property type="protein sequence ID" value="CAG6485045.1"/>
    <property type="molecule type" value="Transcribed_RNA"/>
</dbReference>
<reference evidence="1" key="1">
    <citation type="submission" date="2021-05" db="EMBL/GenBank/DDBJ databases">
        <authorList>
            <person name="Alioto T."/>
            <person name="Alioto T."/>
            <person name="Gomez Garrido J."/>
        </authorList>
    </citation>
    <scope>NUCLEOTIDE SEQUENCE</scope>
</reference>
<protein>
    <submittedName>
        <fullName evidence="1">(northern house mosquito) hypothetical protein</fullName>
    </submittedName>
</protein>
<name>A0A8D8C154_CULPI</name>
<organism evidence="1">
    <name type="scientific">Culex pipiens</name>
    <name type="common">House mosquito</name>
    <dbReference type="NCBI Taxonomy" id="7175"/>
    <lineage>
        <taxon>Eukaryota</taxon>
        <taxon>Metazoa</taxon>
        <taxon>Ecdysozoa</taxon>
        <taxon>Arthropoda</taxon>
        <taxon>Hexapoda</taxon>
        <taxon>Insecta</taxon>
        <taxon>Pterygota</taxon>
        <taxon>Neoptera</taxon>
        <taxon>Endopterygota</taxon>
        <taxon>Diptera</taxon>
        <taxon>Nematocera</taxon>
        <taxon>Culicoidea</taxon>
        <taxon>Culicidae</taxon>
        <taxon>Culicinae</taxon>
        <taxon>Culicini</taxon>
        <taxon>Culex</taxon>
        <taxon>Culex</taxon>
    </lineage>
</organism>
<accession>A0A8D8C154</accession>
<sequence length="199" mass="21974">MYKLTVVVLSPSSRIVRVAIEYAQQSEDGRPRQGGHRHHRQCPEGTGRVTFRALHLITVQNMHDGARAGVNIRGARVVPGVVKVHVSYQVVRRDAVERGPVPLAKLLVRDDIILVIPNHVVRPPVVVVIHHAGQVQIFALVPVHHGALENLRRGGQIQIVSIRIHPIVNVSICLVGLATVAVAAAEADSIRLLFRHWHR</sequence>
<dbReference type="AlphaFoldDB" id="A0A8D8C154"/>
<proteinExistence type="predicted"/>
<evidence type="ECO:0000313" key="1">
    <source>
        <dbReference type="EMBL" id="CAG6485045.1"/>
    </source>
</evidence>